<reference evidence="2" key="1">
    <citation type="submission" date="2014-09" db="EMBL/GenBank/DDBJ databases">
        <authorList>
            <person name="Magalhaes I.L.F."/>
            <person name="Oliveira U."/>
            <person name="Santos F.R."/>
            <person name="Vidigal T.H.D.A."/>
            <person name="Brescovit A.D."/>
            <person name="Santos A.J."/>
        </authorList>
    </citation>
    <scope>NUCLEOTIDE SEQUENCE</scope>
    <source>
        <tissue evidence="2">Shoot tissue taken approximately 20 cm above the soil surface</tissue>
    </source>
</reference>
<name>A0A0A9EWK8_ARUDO</name>
<accession>A0A0A9EWK8</accession>
<evidence type="ECO:0000313" key="2">
    <source>
        <dbReference type="EMBL" id="JAE02266.1"/>
    </source>
</evidence>
<dbReference type="EMBL" id="GBRH01195630">
    <property type="protein sequence ID" value="JAE02266.1"/>
    <property type="molecule type" value="Transcribed_RNA"/>
</dbReference>
<organism evidence="2">
    <name type="scientific">Arundo donax</name>
    <name type="common">Giant reed</name>
    <name type="synonym">Donax arundinaceus</name>
    <dbReference type="NCBI Taxonomy" id="35708"/>
    <lineage>
        <taxon>Eukaryota</taxon>
        <taxon>Viridiplantae</taxon>
        <taxon>Streptophyta</taxon>
        <taxon>Embryophyta</taxon>
        <taxon>Tracheophyta</taxon>
        <taxon>Spermatophyta</taxon>
        <taxon>Magnoliopsida</taxon>
        <taxon>Liliopsida</taxon>
        <taxon>Poales</taxon>
        <taxon>Poaceae</taxon>
        <taxon>PACMAD clade</taxon>
        <taxon>Arundinoideae</taxon>
        <taxon>Arundineae</taxon>
        <taxon>Arundo</taxon>
    </lineage>
</organism>
<feature type="region of interest" description="Disordered" evidence="1">
    <location>
        <begin position="1"/>
        <end position="21"/>
    </location>
</feature>
<proteinExistence type="predicted"/>
<evidence type="ECO:0000256" key="1">
    <source>
        <dbReference type="SAM" id="MobiDB-lite"/>
    </source>
</evidence>
<reference evidence="2" key="2">
    <citation type="journal article" date="2015" name="Data Brief">
        <title>Shoot transcriptome of the giant reed, Arundo donax.</title>
        <authorList>
            <person name="Barrero R.A."/>
            <person name="Guerrero F.D."/>
            <person name="Moolhuijzen P."/>
            <person name="Goolsby J.A."/>
            <person name="Tidwell J."/>
            <person name="Bellgard S.E."/>
            <person name="Bellgard M.I."/>
        </authorList>
    </citation>
    <scope>NUCLEOTIDE SEQUENCE</scope>
    <source>
        <tissue evidence="2">Shoot tissue taken approximately 20 cm above the soil surface</tissue>
    </source>
</reference>
<dbReference type="AlphaFoldDB" id="A0A0A9EWK8"/>
<sequence>MNSAEAGSRDDMSTISETSCTDTSIHIKTRRCVRLAVVKPPRCRWETGFTVPINWHAGGPPSSRLR</sequence>
<protein>
    <submittedName>
        <fullName evidence="2">Uncharacterized protein</fullName>
    </submittedName>
</protein>